<gene>
    <name evidence="2" type="ORF">RND81_11G026800</name>
</gene>
<keyword evidence="3" id="KW-1185">Reference proteome</keyword>
<accession>A0AAW1HH27</accession>
<comment type="caution">
    <text evidence="2">The sequence shown here is derived from an EMBL/GenBank/DDBJ whole genome shotgun (WGS) entry which is preliminary data.</text>
</comment>
<feature type="compositionally biased region" description="Low complexity" evidence="1">
    <location>
        <begin position="513"/>
        <end position="526"/>
    </location>
</feature>
<feature type="region of interest" description="Disordered" evidence="1">
    <location>
        <begin position="114"/>
        <end position="146"/>
    </location>
</feature>
<proteinExistence type="predicted"/>
<evidence type="ECO:0000256" key="1">
    <source>
        <dbReference type="SAM" id="MobiDB-lite"/>
    </source>
</evidence>
<feature type="region of interest" description="Disordered" evidence="1">
    <location>
        <begin position="334"/>
        <end position="418"/>
    </location>
</feature>
<protein>
    <recommendedName>
        <fullName evidence="4">Protein WVD2-like 7</fullName>
    </recommendedName>
</protein>
<reference evidence="2" key="1">
    <citation type="submission" date="2024-03" db="EMBL/GenBank/DDBJ databases">
        <title>WGS assembly of Saponaria officinalis var. Norfolk2.</title>
        <authorList>
            <person name="Jenkins J."/>
            <person name="Shu S."/>
            <person name="Grimwood J."/>
            <person name="Barry K."/>
            <person name="Goodstein D."/>
            <person name="Schmutz J."/>
            <person name="Leebens-Mack J."/>
            <person name="Osbourn A."/>
        </authorList>
    </citation>
    <scope>NUCLEOTIDE SEQUENCE [LARGE SCALE GENOMIC DNA]</scope>
    <source>
        <strain evidence="2">JIC</strain>
    </source>
</reference>
<dbReference type="EMBL" id="JBDFQZ010000011">
    <property type="protein sequence ID" value="KAK9675735.1"/>
    <property type="molecule type" value="Genomic_DNA"/>
</dbReference>
<evidence type="ECO:0008006" key="4">
    <source>
        <dbReference type="Google" id="ProtNLM"/>
    </source>
</evidence>
<evidence type="ECO:0000313" key="3">
    <source>
        <dbReference type="Proteomes" id="UP001443914"/>
    </source>
</evidence>
<organism evidence="2 3">
    <name type="scientific">Saponaria officinalis</name>
    <name type="common">Common soapwort</name>
    <name type="synonym">Lychnis saponaria</name>
    <dbReference type="NCBI Taxonomy" id="3572"/>
    <lineage>
        <taxon>Eukaryota</taxon>
        <taxon>Viridiplantae</taxon>
        <taxon>Streptophyta</taxon>
        <taxon>Embryophyta</taxon>
        <taxon>Tracheophyta</taxon>
        <taxon>Spermatophyta</taxon>
        <taxon>Magnoliopsida</taxon>
        <taxon>eudicotyledons</taxon>
        <taxon>Gunneridae</taxon>
        <taxon>Pentapetalae</taxon>
        <taxon>Caryophyllales</taxon>
        <taxon>Caryophyllaceae</taxon>
        <taxon>Caryophylleae</taxon>
        <taxon>Saponaria</taxon>
    </lineage>
</organism>
<feature type="compositionally biased region" description="Basic and acidic residues" evidence="1">
    <location>
        <begin position="502"/>
        <end position="511"/>
    </location>
</feature>
<feature type="compositionally biased region" description="Basic and acidic residues" evidence="1">
    <location>
        <begin position="132"/>
        <end position="146"/>
    </location>
</feature>
<feature type="region of interest" description="Disordered" evidence="1">
    <location>
        <begin position="469"/>
        <end position="540"/>
    </location>
</feature>
<feature type="compositionally biased region" description="Polar residues" evidence="1">
    <location>
        <begin position="469"/>
        <end position="487"/>
    </location>
</feature>
<dbReference type="AlphaFoldDB" id="A0AAW1HH27"/>
<name>A0AAW1HH27_SAPOF</name>
<feature type="compositionally biased region" description="Polar residues" evidence="1">
    <location>
        <begin position="350"/>
        <end position="381"/>
    </location>
</feature>
<sequence length="585" mass="64710">MGESMLETPKKVENNMGESVTNVPYLQQSVSFGRFERDSLCWERWSTFPTNKYLEEVEKCSTPGSVAQKKAYFEAHYKKIAARRAELLLDQEREREAELVNENPVVMSLSFRTSEEDLDDEKADTDNFVGETDQREMSSDGEGRSIEDVRMNGNFSDMFVQENEVDSFDADVSDEHDGFNHENDNGAFIVIDVSEQSNVVSKKCEDVDEIKDGDDVVDEASEVVKSEVTENIHELTDGAVVIDEVVTSEVNEYFDKPDDRADAVKGDDKQPQEEFAKADLCFTSKNPELVKLKAPASVIGDVPSIQESKGEELPQEKVKRTIIEEQSGNLKKLATSKKTEKAALAKKTNSTRNTQKRLASAVPTRTTASIPKSPMLSTLKSSKPEPTKVAKSASRLFDKKEHGFTPPSIKKMIGPQSKRVFPTSLHMSISYGRTNQDPASDTMRKSLIMERMGDKDIVKRAFKAFQNPPQTISPSLAKSPAIKQSASRKVEQKGSPANTLPKKNEGIERAAKTGSTRTGLQGTRRTLVSPGVNKNAGADQRNVKSVAASFGPRVQLQGSNQKELLVCLQESESQNQCGLGNPHES</sequence>
<dbReference type="Proteomes" id="UP001443914">
    <property type="component" value="Unassembled WGS sequence"/>
</dbReference>
<evidence type="ECO:0000313" key="2">
    <source>
        <dbReference type="EMBL" id="KAK9675735.1"/>
    </source>
</evidence>
<dbReference type="PANTHER" id="PTHR47286">
    <property type="entry name" value="F3I6.9 PROTEIN"/>
    <property type="match status" value="1"/>
</dbReference>
<dbReference type="PANTHER" id="PTHR47286:SF2">
    <property type="entry name" value="F3I6.9 PROTEIN"/>
    <property type="match status" value="1"/>
</dbReference>